<reference evidence="2" key="1">
    <citation type="submission" date="2017-05" db="EMBL/GenBank/DDBJ databases">
        <title>Polyphasic characterization of four soil-derived phenanthrene-degrading Acidovorax strains and proposal of Acidovorax phenanthrenivorans sp. nov.</title>
        <authorList>
            <person name="Singleton D."/>
            <person name="Lee J."/>
            <person name="Dickey A.N."/>
            <person name="Stroud A."/>
            <person name="Scholl E.H."/>
            <person name="Wright F.A."/>
            <person name="Aitken M.D."/>
        </authorList>
    </citation>
    <scope>NUCLEOTIDE SEQUENCE</scope>
    <source>
        <strain evidence="2">P4</strain>
        <plasmid evidence="2">pACP4.1</plasmid>
    </source>
</reference>
<dbReference type="Gene3D" id="1.25.40.20">
    <property type="entry name" value="Ankyrin repeat-containing domain"/>
    <property type="match status" value="1"/>
</dbReference>
<dbReference type="KEGG" id="acip:CBP36_19665"/>
<dbReference type="Proteomes" id="UP000194440">
    <property type="component" value="Plasmid pACP4.1"/>
</dbReference>
<proteinExistence type="predicted"/>
<dbReference type="AlphaFoldDB" id="A0A240UJ94"/>
<name>A0A240UJ94_9BURK</name>
<dbReference type="InterPro" id="IPR002110">
    <property type="entry name" value="Ankyrin_rpt"/>
</dbReference>
<dbReference type="KEGG" id="acis:CBP35_19620"/>
<evidence type="ECO:0000256" key="1">
    <source>
        <dbReference type="PROSITE-ProRule" id="PRU00023"/>
    </source>
</evidence>
<accession>A0A240UJ94</accession>
<geneLocation type="plasmid" evidence="2 3">
    <name>pACP4.1</name>
</geneLocation>
<dbReference type="RefSeq" id="WP_086928956.1">
    <property type="nucleotide sequence ID" value="NZ_CP021363.1"/>
</dbReference>
<keyword evidence="1" id="KW-0040">ANK repeat</keyword>
<gene>
    <name evidence="2" type="ORF">CBP36_19665</name>
</gene>
<sequence>MSNYDKEFWDRLFSLIQADDVEGIVAIIDSSFPDGRDALCWASPEDPEGRTPLMLAYWWGKAMAATALINCGSDYSQQDAKGRGAAWYAKRFGQGERELRLSNVIGAAVTRISMRGVLEAKDNQASATPPPKRRISDV</sequence>
<keyword evidence="3" id="KW-1185">Reference proteome</keyword>
<organism evidence="2 3">
    <name type="scientific">Acidovorax carolinensis</name>
    <dbReference type="NCBI Taxonomy" id="553814"/>
    <lineage>
        <taxon>Bacteria</taxon>
        <taxon>Pseudomonadati</taxon>
        <taxon>Pseudomonadota</taxon>
        <taxon>Betaproteobacteria</taxon>
        <taxon>Burkholderiales</taxon>
        <taxon>Comamonadaceae</taxon>
        <taxon>Acidovorax</taxon>
    </lineage>
</organism>
<dbReference type="InterPro" id="IPR036770">
    <property type="entry name" value="Ankyrin_rpt-contain_sf"/>
</dbReference>
<evidence type="ECO:0000313" key="2">
    <source>
        <dbReference type="EMBL" id="ART61185.1"/>
    </source>
</evidence>
<dbReference type="SUPFAM" id="SSF48403">
    <property type="entry name" value="Ankyrin repeat"/>
    <property type="match status" value="1"/>
</dbReference>
<protein>
    <submittedName>
        <fullName evidence="2">Uncharacterized protein</fullName>
    </submittedName>
</protein>
<dbReference type="EMBL" id="CP021367">
    <property type="protein sequence ID" value="ART61185.1"/>
    <property type="molecule type" value="Genomic_DNA"/>
</dbReference>
<keyword evidence="2" id="KW-0614">Plasmid</keyword>
<evidence type="ECO:0000313" key="3">
    <source>
        <dbReference type="Proteomes" id="UP000194440"/>
    </source>
</evidence>
<dbReference type="PROSITE" id="PS50088">
    <property type="entry name" value="ANK_REPEAT"/>
    <property type="match status" value="1"/>
</dbReference>
<feature type="repeat" description="ANK" evidence="1">
    <location>
        <begin position="48"/>
        <end position="80"/>
    </location>
</feature>